<organism evidence="11 12">
    <name type="scientific">Hevea brasiliensis</name>
    <name type="common">Para rubber tree</name>
    <name type="synonym">Siphonia brasiliensis</name>
    <dbReference type="NCBI Taxonomy" id="3981"/>
    <lineage>
        <taxon>Eukaryota</taxon>
        <taxon>Viridiplantae</taxon>
        <taxon>Streptophyta</taxon>
        <taxon>Embryophyta</taxon>
        <taxon>Tracheophyta</taxon>
        <taxon>Spermatophyta</taxon>
        <taxon>Magnoliopsida</taxon>
        <taxon>eudicotyledons</taxon>
        <taxon>Gunneridae</taxon>
        <taxon>Pentapetalae</taxon>
        <taxon>rosids</taxon>
        <taxon>fabids</taxon>
        <taxon>Malpighiales</taxon>
        <taxon>Euphorbiaceae</taxon>
        <taxon>Crotonoideae</taxon>
        <taxon>Micrandreae</taxon>
        <taxon>Hevea</taxon>
    </lineage>
</organism>
<accession>A0A6A6M9R8</accession>
<evidence type="ECO:0000256" key="9">
    <source>
        <dbReference type="ARBA" id="ARBA00049132"/>
    </source>
</evidence>
<evidence type="ECO:0000256" key="7">
    <source>
        <dbReference type="ARBA" id="ARBA00042087"/>
    </source>
</evidence>
<dbReference type="Gene3D" id="3.40.50.720">
    <property type="entry name" value="NAD(P)-binding Rossmann-like Domain"/>
    <property type="match status" value="2"/>
</dbReference>
<evidence type="ECO:0000259" key="10">
    <source>
        <dbReference type="Pfam" id="PF01370"/>
    </source>
</evidence>
<keyword evidence="12" id="KW-1185">Reference proteome</keyword>
<dbReference type="InterPro" id="IPR036291">
    <property type="entry name" value="NAD(P)-bd_dom_sf"/>
</dbReference>
<dbReference type="SUPFAM" id="SSF51735">
    <property type="entry name" value="NAD(P)-binding Rossmann-fold domains"/>
    <property type="match status" value="1"/>
</dbReference>
<name>A0A6A6M9R8_HEVBR</name>
<dbReference type="GO" id="GO:0045552">
    <property type="term" value="F:dihydroflavanol 4-reductase activity"/>
    <property type="evidence" value="ECO:0007669"/>
    <property type="project" value="UniProtKB-EC"/>
</dbReference>
<dbReference type="InterPro" id="IPR050425">
    <property type="entry name" value="NAD(P)_dehydrat-like"/>
</dbReference>
<reference evidence="11 12" key="1">
    <citation type="journal article" date="2020" name="Mol. Plant">
        <title>The Chromosome-Based Rubber Tree Genome Provides New Insights into Spurge Genome Evolution and Rubber Biosynthesis.</title>
        <authorList>
            <person name="Liu J."/>
            <person name="Shi C."/>
            <person name="Shi C.C."/>
            <person name="Li W."/>
            <person name="Zhang Q.J."/>
            <person name="Zhang Y."/>
            <person name="Li K."/>
            <person name="Lu H.F."/>
            <person name="Shi C."/>
            <person name="Zhu S.T."/>
            <person name="Xiao Z.Y."/>
            <person name="Nan H."/>
            <person name="Yue Y."/>
            <person name="Zhu X.G."/>
            <person name="Wu Y."/>
            <person name="Hong X.N."/>
            <person name="Fan G.Y."/>
            <person name="Tong Y."/>
            <person name="Zhang D."/>
            <person name="Mao C.L."/>
            <person name="Liu Y.L."/>
            <person name="Hao S.J."/>
            <person name="Liu W.Q."/>
            <person name="Lv M.Q."/>
            <person name="Zhang H.B."/>
            <person name="Liu Y."/>
            <person name="Hu-Tang G.R."/>
            <person name="Wang J.P."/>
            <person name="Wang J.H."/>
            <person name="Sun Y.H."/>
            <person name="Ni S.B."/>
            <person name="Chen W.B."/>
            <person name="Zhang X.C."/>
            <person name="Jiao Y.N."/>
            <person name="Eichler E.E."/>
            <person name="Li G.H."/>
            <person name="Liu X."/>
            <person name="Gao L.Z."/>
        </authorList>
    </citation>
    <scope>NUCLEOTIDE SEQUENCE [LARGE SCALE GENOMIC DNA]</scope>
    <source>
        <strain evidence="12">cv. GT1</strain>
        <tissue evidence="11">Leaf</tissue>
    </source>
</reference>
<dbReference type="AlphaFoldDB" id="A0A6A6M9R8"/>
<dbReference type="PANTHER" id="PTHR10366:SF564">
    <property type="entry name" value="STEROL-4-ALPHA-CARBOXYLATE 3-DEHYDROGENASE, DECARBOXYLATING"/>
    <property type="match status" value="1"/>
</dbReference>
<gene>
    <name evidence="11" type="ORF">GH714_006144</name>
</gene>
<evidence type="ECO:0000313" key="12">
    <source>
        <dbReference type="Proteomes" id="UP000467840"/>
    </source>
</evidence>
<feature type="domain" description="NAD-dependent epimerase/dehydratase" evidence="10">
    <location>
        <begin position="56"/>
        <end position="167"/>
    </location>
</feature>
<comment type="catalytic activity">
    <reaction evidence="8">
        <text>(2S)-flavan-4-ol + NADP(+) = (2S)-flavanone + NADPH + H(+)</text>
        <dbReference type="Rhea" id="RHEA:11228"/>
        <dbReference type="ChEBI" id="CHEBI:15378"/>
        <dbReference type="ChEBI" id="CHEBI:15605"/>
        <dbReference type="ChEBI" id="CHEBI:15606"/>
        <dbReference type="ChEBI" id="CHEBI:57783"/>
        <dbReference type="ChEBI" id="CHEBI:58349"/>
        <dbReference type="EC" id="1.1.1.234"/>
    </reaction>
</comment>
<dbReference type="InterPro" id="IPR001509">
    <property type="entry name" value="Epimerase_deHydtase"/>
</dbReference>
<protein>
    <recommendedName>
        <fullName evidence="7">Flavanone 4-reductase</fullName>
        <ecNumber evidence="6">1.1.1.219</ecNumber>
        <ecNumber evidence="5">1.1.1.234</ecNumber>
    </recommendedName>
</protein>
<dbReference type="PANTHER" id="PTHR10366">
    <property type="entry name" value="NAD DEPENDENT EPIMERASE/DEHYDRATASE"/>
    <property type="match status" value="1"/>
</dbReference>
<sequence>MGSESKTVCVTGASGFIGSWLVMRLLERGYTVRATVRDPGSTLSTIPTPFLLLLQNEVIRPTINGVLDILKSCVKAETVRRVVFTSSAGTVDVQETPKAMYDETCWSDLDFILAKKMTGWMYFVSKTLAEKEAWKFAKENKIDFISIIPPLVVGPFLMASMPPSLITALSPITAQGRYICSSDEATIYELAKLLREKYPEYNVPSKFKGIDENLQKIVFSSKKLTDLGFEFKYSLEDMFTGAIETCRAKGLIPVSHEPSVSC</sequence>
<evidence type="ECO:0000256" key="5">
    <source>
        <dbReference type="ARBA" id="ARBA00039055"/>
    </source>
</evidence>
<evidence type="ECO:0000256" key="6">
    <source>
        <dbReference type="ARBA" id="ARBA00039057"/>
    </source>
</evidence>
<dbReference type="GO" id="GO:0009718">
    <property type="term" value="P:anthocyanin-containing compound biosynthetic process"/>
    <property type="evidence" value="ECO:0007669"/>
    <property type="project" value="TreeGrafter"/>
</dbReference>
<proteinExistence type="inferred from homology"/>
<dbReference type="EC" id="1.1.1.234" evidence="5"/>
<dbReference type="GO" id="GO:0047890">
    <property type="term" value="F:flavanone 4-reductase activity"/>
    <property type="evidence" value="ECO:0007669"/>
    <property type="project" value="UniProtKB-EC"/>
</dbReference>
<comment type="caution">
    <text evidence="11">The sequence shown here is derived from an EMBL/GenBank/DDBJ whole genome shotgun (WGS) entry which is preliminary data.</text>
</comment>
<evidence type="ECO:0000256" key="3">
    <source>
        <dbReference type="ARBA" id="ARBA00023241"/>
    </source>
</evidence>
<dbReference type="EC" id="1.1.1.219" evidence="6"/>
<comment type="catalytic activity">
    <reaction evidence="9">
        <text>a (2R,3S,4S)-leucoanthocyanidin + NADP(+) = a (2R,3R)-dihydroflavonol + NADPH + H(+)</text>
        <dbReference type="Rhea" id="RHEA:54444"/>
        <dbReference type="ChEBI" id="CHEBI:15378"/>
        <dbReference type="ChEBI" id="CHEBI:57783"/>
        <dbReference type="ChEBI" id="CHEBI:58349"/>
        <dbReference type="ChEBI" id="CHEBI:138176"/>
        <dbReference type="ChEBI" id="CHEBI:138188"/>
        <dbReference type="EC" id="1.1.1.219"/>
    </reaction>
</comment>
<evidence type="ECO:0000256" key="2">
    <source>
        <dbReference type="ARBA" id="ARBA00023002"/>
    </source>
</evidence>
<keyword evidence="3" id="KW-0284">Flavonoid biosynthesis</keyword>
<dbReference type="CDD" id="cd08958">
    <property type="entry name" value="FR_SDR_e"/>
    <property type="match status" value="1"/>
</dbReference>
<dbReference type="Proteomes" id="UP000467840">
    <property type="component" value="Chromosome 14"/>
</dbReference>
<dbReference type="EMBL" id="JAAGAX010000006">
    <property type="protein sequence ID" value="KAF2310004.1"/>
    <property type="molecule type" value="Genomic_DNA"/>
</dbReference>
<evidence type="ECO:0000256" key="4">
    <source>
        <dbReference type="ARBA" id="ARBA00023445"/>
    </source>
</evidence>
<feature type="domain" description="NAD-dependent epimerase/dehydratase" evidence="10">
    <location>
        <begin position="8"/>
        <end position="39"/>
    </location>
</feature>
<keyword evidence="2" id="KW-0560">Oxidoreductase</keyword>
<evidence type="ECO:0000313" key="11">
    <source>
        <dbReference type="EMBL" id="KAF2310004.1"/>
    </source>
</evidence>
<comment type="similarity">
    <text evidence="4">Belongs to the NAD(P)-dependent epimerase/dehydratase family. Dihydroflavonol-4-reductase subfamily.</text>
</comment>
<evidence type="ECO:0000256" key="1">
    <source>
        <dbReference type="ARBA" id="ARBA00022857"/>
    </source>
</evidence>
<dbReference type="Pfam" id="PF01370">
    <property type="entry name" value="Epimerase"/>
    <property type="match status" value="2"/>
</dbReference>
<evidence type="ECO:0000256" key="8">
    <source>
        <dbReference type="ARBA" id="ARBA00048870"/>
    </source>
</evidence>
<keyword evidence="1" id="KW-0521">NADP</keyword>